<feature type="transmembrane region" description="Helical" evidence="8">
    <location>
        <begin position="371"/>
        <end position="391"/>
    </location>
</feature>
<dbReference type="InterPro" id="IPR050545">
    <property type="entry name" value="Mycobact_MmpL"/>
</dbReference>
<keyword evidence="6 8" id="KW-0472">Membrane</keyword>
<feature type="transmembrane region" description="Helical" evidence="8">
    <location>
        <begin position="312"/>
        <end position="334"/>
    </location>
</feature>
<dbReference type="Pfam" id="PF03176">
    <property type="entry name" value="MMPL"/>
    <property type="match status" value="2"/>
</dbReference>
<evidence type="ECO:0000313" key="11">
    <source>
        <dbReference type="Proteomes" id="UP000663791"/>
    </source>
</evidence>
<feature type="transmembrane region" description="Helical" evidence="8">
    <location>
        <begin position="546"/>
        <end position="565"/>
    </location>
</feature>
<evidence type="ECO:0000256" key="2">
    <source>
        <dbReference type="ARBA" id="ARBA00010157"/>
    </source>
</evidence>
<comment type="subcellular location">
    <subcellularLocation>
        <location evidence="1">Cell membrane</location>
        <topology evidence="1">Multi-pass membrane protein</topology>
    </subcellularLocation>
</comment>
<evidence type="ECO:0000256" key="4">
    <source>
        <dbReference type="ARBA" id="ARBA00022692"/>
    </source>
</evidence>
<dbReference type="SUPFAM" id="SSF82866">
    <property type="entry name" value="Multidrug efflux transporter AcrB transmembrane domain"/>
    <property type="match status" value="2"/>
</dbReference>
<evidence type="ECO:0000256" key="6">
    <source>
        <dbReference type="ARBA" id="ARBA00023136"/>
    </source>
</evidence>
<evidence type="ECO:0000256" key="3">
    <source>
        <dbReference type="ARBA" id="ARBA00022475"/>
    </source>
</evidence>
<dbReference type="Proteomes" id="UP000663791">
    <property type="component" value="Unassembled WGS sequence"/>
</dbReference>
<sequence length="737" mass="77454">MLERWAAVLVRRAVAVLLIGLGLAAAAGVAGIGLEDRLATGGFDDPGSEAVAELDIERATFGNRSVDAVVIFTSDTLPADDPAFRSEVEEALAAAPRDSVVSVLTWYDTDDPGMLSKDRRATLAYISLAGTSQDEFGDSFARFRPAVEDAAAETSLDVELAGQYAVYSDVTEQTKTDLLRAELVSLPVVLLLSLIIFRSVVAALMPLLVGVVAVLGARAAVSGLNELVEVSIFAPNVVTLLGLGLAIDYALFVVSRFREEIAATPEEVGAAMVRTMATAGRTVAFSALTVAAAMSSLLVFPQTFLKSLGYGGIAAVLVAMVGALTVLPAALVLLGTRIDALQVPFLRRSGAVESDDGAWARLARGVMRRPVVVALGVVVLLLVVASPFLGVKWGSVDYRVLPADTPSYVASERLNTEFGPERSTANVIVTGADEADLAAYTARVEREVAAVTDVRPVAAEGDVSLVRVSWEGNSQSEDSQQVVTALRAVAAPEGGEALVGGMTANTVDLVDSIGDHLPLMGLIVVSVMLVLLFIAFGSVVLPLKAVLMNAFSLTASFGVVAWIFSDGHLHELLHFTPQGFVDITQPIVMLAVLFGLSMDYEVFLLSRVREQWDAGAALADPGARNDLAVQTGVQKTGRIITSAALLLAVVIGAFGLSGVVFMKMMGIGMLVAILIDATVVRALLVPATMKLLGSWNWWAPAPLARWWQRHGFRETGDAGPPPAGAIRDPSLTGAVGE</sequence>
<dbReference type="PANTHER" id="PTHR33406">
    <property type="entry name" value="MEMBRANE PROTEIN MJ1562-RELATED"/>
    <property type="match status" value="1"/>
</dbReference>
<feature type="transmembrane region" description="Helical" evidence="8">
    <location>
        <begin position="639"/>
        <end position="661"/>
    </location>
</feature>
<feature type="transmembrane region" description="Helical" evidence="8">
    <location>
        <begin position="178"/>
        <end position="197"/>
    </location>
</feature>
<feature type="domain" description="SSD" evidence="9">
    <location>
        <begin position="209"/>
        <end position="333"/>
    </location>
</feature>
<evidence type="ECO:0000256" key="7">
    <source>
        <dbReference type="SAM" id="MobiDB-lite"/>
    </source>
</evidence>
<feature type="region of interest" description="Disordered" evidence="7">
    <location>
        <begin position="714"/>
        <end position="737"/>
    </location>
</feature>
<gene>
    <name evidence="10" type="ORF">JK386_01870</name>
</gene>
<feature type="transmembrane region" description="Helical" evidence="8">
    <location>
        <begin position="233"/>
        <end position="254"/>
    </location>
</feature>
<dbReference type="InterPro" id="IPR004869">
    <property type="entry name" value="MMPL_dom"/>
</dbReference>
<dbReference type="InterPro" id="IPR000731">
    <property type="entry name" value="SSD"/>
</dbReference>
<feature type="transmembrane region" description="Helical" evidence="8">
    <location>
        <begin position="667"/>
        <end position="684"/>
    </location>
</feature>
<accession>A0A938XYQ8</accession>
<keyword evidence="3" id="KW-1003">Cell membrane</keyword>
<feature type="transmembrane region" description="Helical" evidence="8">
    <location>
        <begin position="585"/>
        <end position="605"/>
    </location>
</feature>
<proteinExistence type="inferred from homology"/>
<dbReference type="PROSITE" id="PS50156">
    <property type="entry name" value="SSD"/>
    <property type="match status" value="1"/>
</dbReference>
<evidence type="ECO:0000313" key="10">
    <source>
        <dbReference type="EMBL" id="MBM9458641.1"/>
    </source>
</evidence>
<reference evidence="10" key="1">
    <citation type="submission" date="2021-01" db="EMBL/GenBank/DDBJ databases">
        <title>Novel species in genus Nocardioides.</title>
        <authorList>
            <person name="Zhang G."/>
        </authorList>
    </citation>
    <scope>NUCLEOTIDE SEQUENCE</scope>
    <source>
        <strain evidence="10">Zg-536</strain>
    </source>
</reference>
<dbReference type="RefSeq" id="WP_205289924.1">
    <property type="nucleotide sequence ID" value="NZ_CP074406.1"/>
</dbReference>
<evidence type="ECO:0000256" key="1">
    <source>
        <dbReference type="ARBA" id="ARBA00004651"/>
    </source>
</evidence>
<dbReference type="Gene3D" id="1.20.1640.10">
    <property type="entry name" value="Multidrug efflux transporter AcrB transmembrane domain"/>
    <property type="match status" value="2"/>
</dbReference>
<dbReference type="AlphaFoldDB" id="A0A938XYQ8"/>
<dbReference type="PANTHER" id="PTHR33406:SF11">
    <property type="entry name" value="MEMBRANE PROTEIN SCO6666-RELATED"/>
    <property type="match status" value="1"/>
</dbReference>
<feature type="transmembrane region" description="Helical" evidence="8">
    <location>
        <begin position="519"/>
        <end position="539"/>
    </location>
</feature>
<feature type="transmembrane region" description="Helical" evidence="8">
    <location>
        <begin position="282"/>
        <end position="300"/>
    </location>
</feature>
<keyword evidence="11" id="KW-1185">Reference proteome</keyword>
<keyword evidence="4 8" id="KW-0812">Transmembrane</keyword>
<feature type="transmembrane region" description="Helical" evidence="8">
    <location>
        <begin position="204"/>
        <end position="221"/>
    </location>
</feature>
<comment type="caution">
    <text evidence="10">The sequence shown here is derived from an EMBL/GenBank/DDBJ whole genome shotgun (WGS) entry which is preliminary data.</text>
</comment>
<evidence type="ECO:0000256" key="5">
    <source>
        <dbReference type="ARBA" id="ARBA00022989"/>
    </source>
</evidence>
<name>A0A938XYQ8_9ACTN</name>
<dbReference type="GO" id="GO:0005886">
    <property type="term" value="C:plasma membrane"/>
    <property type="evidence" value="ECO:0007669"/>
    <property type="project" value="UniProtKB-SubCell"/>
</dbReference>
<organism evidence="10 11">
    <name type="scientific">Nocardioides faecalis</name>
    <dbReference type="NCBI Taxonomy" id="2803858"/>
    <lineage>
        <taxon>Bacteria</taxon>
        <taxon>Bacillati</taxon>
        <taxon>Actinomycetota</taxon>
        <taxon>Actinomycetes</taxon>
        <taxon>Propionibacteriales</taxon>
        <taxon>Nocardioidaceae</taxon>
        <taxon>Nocardioides</taxon>
    </lineage>
</organism>
<dbReference type="EMBL" id="JAERTX010000001">
    <property type="protein sequence ID" value="MBM9458641.1"/>
    <property type="molecule type" value="Genomic_DNA"/>
</dbReference>
<protein>
    <submittedName>
        <fullName evidence="10">MMPL family transporter</fullName>
    </submittedName>
</protein>
<evidence type="ECO:0000259" key="9">
    <source>
        <dbReference type="PROSITE" id="PS50156"/>
    </source>
</evidence>
<evidence type="ECO:0000256" key="8">
    <source>
        <dbReference type="SAM" id="Phobius"/>
    </source>
</evidence>
<comment type="similarity">
    <text evidence="2">Belongs to the resistance-nodulation-cell division (RND) (TC 2.A.6) family. MmpL subfamily.</text>
</comment>
<keyword evidence="5 8" id="KW-1133">Transmembrane helix</keyword>